<accession>A0A1C7EEY4</accession>
<dbReference type="Gene3D" id="3.30.70.100">
    <property type="match status" value="1"/>
</dbReference>
<evidence type="ECO:0000259" key="1">
    <source>
        <dbReference type="PROSITE" id="PS51725"/>
    </source>
</evidence>
<dbReference type="SUPFAM" id="SSF54909">
    <property type="entry name" value="Dimeric alpha+beta barrel"/>
    <property type="match status" value="1"/>
</dbReference>
<sequence length="96" mass="11061">MIINYSHLEVKPGHEEEFLEACKPVLQAARANKGNISYNLMKVFGEENLYKVVGFWKDAEVYDDHLASDYITEYVEKSANFLSAPITKKVVRGEYR</sequence>
<reference evidence="2" key="1">
    <citation type="submission" date="2016-10" db="EMBL/GenBank/DDBJ databases">
        <authorList>
            <person name="See-Too W.S."/>
        </authorList>
    </citation>
    <scope>NUCLEOTIDE SEQUENCE</scope>
    <source>
        <strain evidence="2">DSM 22276</strain>
    </source>
</reference>
<proteinExistence type="predicted"/>
<dbReference type="Pfam" id="PF03992">
    <property type="entry name" value="ABM"/>
    <property type="match status" value="1"/>
</dbReference>
<dbReference type="PANTHER" id="PTHR33336">
    <property type="entry name" value="QUINOL MONOOXYGENASE YGIN-RELATED"/>
    <property type="match status" value="1"/>
</dbReference>
<dbReference type="EMBL" id="CP016543">
    <property type="protein sequence ID" value="ANU22524.1"/>
    <property type="molecule type" value="Genomic_DNA"/>
</dbReference>
<name>A0A1C7EEY4_9BACL</name>
<dbReference type="InterPro" id="IPR007138">
    <property type="entry name" value="ABM_dom"/>
</dbReference>
<dbReference type="OrthoDB" id="287932at2"/>
<organism evidence="2 3">
    <name type="scientific">Planococcus donghaensis</name>
    <dbReference type="NCBI Taxonomy" id="414778"/>
    <lineage>
        <taxon>Bacteria</taxon>
        <taxon>Bacillati</taxon>
        <taxon>Bacillota</taxon>
        <taxon>Bacilli</taxon>
        <taxon>Bacillales</taxon>
        <taxon>Caryophanaceae</taxon>
        <taxon>Planococcus</taxon>
    </lineage>
</organism>
<feature type="domain" description="ABM" evidence="1">
    <location>
        <begin position="2"/>
        <end position="91"/>
    </location>
</feature>
<protein>
    <recommendedName>
        <fullName evidence="1">ABM domain-containing protein</fullName>
    </recommendedName>
</protein>
<dbReference type="InterPro" id="IPR011008">
    <property type="entry name" value="Dimeric_a/b-barrel"/>
</dbReference>
<evidence type="ECO:0000313" key="2">
    <source>
        <dbReference type="EMBL" id="ANU22524.1"/>
    </source>
</evidence>
<dbReference type="InterPro" id="IPR050744">
    <property type="entry name" value="AI-2_Isomerase_LsrG"/>
</dbReference>
<dbReference type="GO" id="GO:0003824">
    <property type="term" value="F:catalytic activity"/>
    <property type="evidence" value="ECO:0007669"/>
    <property type="project" value="TreeGrafter"/>
</dbReference>
<evidence type="ECO:0000313" key="3">
    <source>
        <dbReference type="Proteomes" id="UP000092495"/>
    </source>
</evidence>
<dbReference type="STRING" id="414778.BCM40_03775"/>
<dbReference type="KEGG" id="pdg:BCM40_03775"/>
<dbReference type="PROSITE" id="PS51725">
    <property type="entry name" value="ABM"/>
    <property type="match status" value="1"/>
</dbReference>
<gene>
    <name evidence="2" type="ORF">BCM40_03775</name>
</gene>
<dbReference type="AlphaFoldDB" id="A0A1C7EEY4"/>
<dbReference type="Proteomes" id="UP000092495">
    <property type="component" value="Chromosome"/>
</dbReference>
<keyword evidence="3" id="KW-1185">Reference proteome</keyword>
<dbReference type="PANTHER" id="PTHR33336:SF3">
    <property type="entry name" value="ABM DOMAIN-CONTAINING PROTEIN"/>
    <property type="match status" value="1"/>
</dbReference>
<dbReference type="RefSeq" id="WP_065525629.1">
    <property type="nucleotide sequence ID" value="NZ_CP016543.2"/>
</dbReference>